<organism evidence="7 8">
    <name type="scientific">Acanthamoeba castellanii (strain ATCC 30010 / Neff)</name>
    <dbReference type="NCBI Taxonomy" id="1257118"/>
    <lineage>
        <taxon>Eukaryota</taxon>
        <taxon>Amoebozoa</taxon>
        <taxon>Discosea</taxon>
        <taxon>Longamoebia</taxon>
        <taxon>Centramoebida</taxon>
        <taxon>Acanthamoebidae</taxon>
        <taxon>Acanthamoeba</taxon>
    </lineage>
</organism>
<evidence type="ECO:0000313" key="7">
    <source>
        <dbReference type="EMBL" id="ELR25664.1"/>
    </source>
</evidence>
<dbReference type="RefSeq" id="XP_004358222.1">
    <property type="nucleotide sequence ID" value="XM_004358165.1"/>
</dbReference>
<evidence type="ECO:0000259" key="6">
    <source>
        <dbReference type="PROSITE" id="PS50023"/>
    </source>
</evidence>
<accession>L8HJA3</accession>
<feature type="domain" description="LIM zinc-binding" evidence="6">
    <location>
        <begin position="46"/>
        <end position="105"/>
    </location>
</feature>
<dbReference type="KEGG" id="acan:ACA1_319640"/>
<evidence type="ECO:0000256" key="3">
    <source>
        <dbReference type="ARBA" id="ARBA00023038"/>
    </source>
</evidence>
<dbReference type="GO" id="GO:1900026">
    <property type="term" value="P:positive regulation of substrate adhesion-dependent cell spreading"/>
    <property type="evidence" value="ECO:0007669"/>
    <property type="project" value="TreeGrafter"/>
</dbReference>
<dbReference type="GeneID" id="14926729"/>
<feature type="domain" description="LIM zinc-binding" evidence="6">
    <location>
        <begin position="151"/>
        <end position="211"/>
    </location>
</feature>
<dbReference type="SMART" id="SM00132">
    <property type="entry name" value="LIM"/>
    <property type="match status" value="4"/>
</dbReference>
<dbReference type="GO" id="GO:0046872">
    <property type="term" value="F:metal ion binding"/>
    <property type="evidence" value="ECO:0007669"/>
    <property type="project" value="UniProtKB-KW"/>
</dbReference>
<dbReference type="GO" id="GO:0005737">
    <property type="term" value="C:cytoplasm"/>
    <property type="evidence" value="ECO:0007669"/>
    <property type="project" value="TreeGrafter"/>
</dbReference>
<dbReference type="Proteomes" id="UP000011083">
    <property type="component" value="Unassembled WGS sequence"/>
</dbReference>
<dbReference type="VEuPathDB" id="AmoebaDB:ACA1_319640"/>
<dbReference type="InterPro" id="IPR017351">
    <property type="entry name" value="PINCH-1-4-like"/>
</dbReference>
<dbReference type="Pfam" id="PF00412">
    <property type="entry name" value="LIM"/>
    <property type="match status" value="2"/>
</dbReference>
<dbReference type="InterPro" id="IPR001781">
    <property type="entry name" value="Znf_LIM"/>
</dbReference>
<protein>
    <submittedName>
        <fullName evidence="7">LIM domain containing protein</fullName>
    </submittedName>
</protein>
<sequence length="257" mass="29186">MVIGKVLHALNNTYHPDHFCPFPGDKFVEHEGKPYCEEHYWEVYAPRCHACQQPIREGVIKALGRLYHPNHFTCQGCGVGLAGQQFKEGSGEPYCGDCKKAVQVVIEPDIHICAKCKKPIIGEYILLFGQRMHPENGLPYCEEHFKQLFGRPCSKCDLPVTQNGVEALGKTWHREHFLCQACDILLDPMGRICASEGKPLCKKCYLKLPSKMRAQIEKQKMLEAKMALRLKKEQQKERKREQLEAKKAAKAAGKAKP</sequence>
<dbReference type="PANTHER" id="PTHR24210:SF0">
    <property type="entry name" value="LIM DOMAIN-CONTAINING PROTEIN"/>
    <property type="match status" value="1"/>
</dbReference>
<dbReference type="GO" id="GO:0098609">
    <property type="term" value="P:cell-cell adhesion"/>
    <property type="evidence" value="ECO:0007669"/>
    <property type="project" value="TreeGrafter"/>
</dbReference>
<keyword evidence="2 4" id="KW-0862">Zinc</keyword>
<evidence type="ECO:0000256" key="4">
    <source>
        <dbReference type="PROSITE-ProRule" id="PRU00125"/>
    </source>
</evidence>
<dbReference type="Gene3D" id="2.10.110.10">
    <property type="entry name" value="Cysteine Rich Protein"/>
    <property type="match status" value="3"/>
</dbReference>
<keyword evidence="3 4" id="KW-0440">LIM domain</keyword>
<name>L8HJA3_ACACF</name>
<dbReference type="OrthoDB" id="15567at2759"/>
<dbReference type="GO" id="GO:0045216">
    <property type="term" value="P:cell-cell junction organization"/>
    <property type="evidence" value="ECO:0007669"/>
    <property type="project" value="TreeGrafter"/>
</dbReference>
<dbReference type="GO" id="GO:2001046">
    <property type="term" value="P:positive regulation of integrin-mediated signaling pathway"/>
    <property type="evidence" value="ECO:0007669"/>
    <property type="project" value="TreeGrafter"/>
</dbReference>
<dbReference type="SUPFAM" id="SSF57716">
    <property type="entry name" value="Glucocorticoid receptor-like (DNA-binding domain)"/>
    <property type="match status" value="2"/>
</dbReference>
<dbReference type="PANTHER" id="PTHR24210">
    <property type="entry name" value="LIM DOMAIN-CONTAINING PROTEIN"/>
    <property type="match status" value="1"/>
</dbReference>
<dbReference type="AlphaFoldDB" id="L8HJA3"/>
<keyword evidence="1 4" id="KW-0479">Metal-binding</keyword>
<reference evidence="7 8" key="1">
    <citation type="journal article" date="2013" name="Genome Biol.">
        <title>Genome of Acanthamoeba castellanii highlights extensive lateral gene transfer and early evolution of tyrosine kinase signaling.</title>
        <authorList>
            <person name="Clarke M."/>
            <person name="Lohan A.J."/>
            <person name="Liu B."/>
            <person name="Lagkouvardos I."/>
            <person name="Roy S."/>
            <person name="Zafar N."/>
            <person name="Bertelli C."/>
            <person name="Schilde C."/>
            <person name="Kianianmomeni A."/>
            <person name="Burglin T.R."/>
            <person name="Frech C."/>
            <person name="Turcotte B."/>
            <person name="Kopec K.O."/>
            <person name="Synnott J.M."/>
            <person name="Choo C."/>
            <person name="Paponov I."/>
            <person name="Finkler A."/>
            <person name="Soon Heng Tan C."/>
            <person name="Hutchins A.P."/>
            <person name="Weinmeier T."/>
            <person name="Rattei T."/>
            <person name="Chu J.S."/>
            <person name="Gimenez G."/>
            <person name="Irimia M."/>
            <person name="Rigden D.J."/>
            <person name="Fitzpatrick D.A."/>
            <person name="Lorenzo-Morales J."/>
            <person name="Bateman A."/>
            <person name="Chiu C.H."/>
            <person name="Tang P."/>
            <person name="Hegemann P."/>
            <person name="Fromm H."/>
            <person name="Raoult D."/>
            <person name="Greub G."/>
            <person name="Miranda-Saavedra D."/>
            <person name="Chen N."/>
            <person name="Nash P."/>
            <person name="Ginger M.L."/>
            <person name="Horn M."/>
            <person name="Schaap P."/>
            <person name="Caler L."/>
            <person name="Loftus B."/>
        </authorList>
    </citation>
    <scope>NUCLEOTIDE SEQUENCE [LARGE SCALE GENOMIC DNA]</scope>
    <source>
        <strain evidence="7 8">Neff</strain>
    </source>
</reference>
<dbReference type="PROSITE" id="PS50023">
    <property type="entry name" value="LIM_DOMAIN_2"/>
    <property type="match status" value="2"/>
</dbReference>
<evidence type="ECO:0000313" key="8">
    <source>
        <dbReference type="Proteomes" id="UP000011083"/>
    </source>
</evidence>
<proteinExistence type="predicted"/>
<gene>
    <name evidence="7" type="ORF">ACA1_319640</name>
</gene>
<feature type="compositionally biased region" description="Basic and acidic residues" evidence="5">
    <location>
        <begin position="232"/>
        <end position="247"/>
    </location>
</feature>
<evidence type="ECO:0000256" key="1">
    <source>
        <dbReference type="ARBA" id="ARBA00022723"/>
    </source>
</evidence>
<feature type="region of interest" description="Disordered" evidence="5">
    <location>
        <begin position="232"/>
        <end position="257"/>
    </location>
</feature>
<keyword evidence="8" id="KW-1185">Reference proteome</keyword>
<evidence type="ECO:0000256" key="5">
    <source>
        <dbReference type="SAM" id="MobiDB-lite"/>
    </source>
</evidence>
<dbReference type="EMBL" id="KB007796">
    <property type="protein sequence ID" value="ELR25664.1"/>
    <property type="molecule type" value="Genomic_DNA"/>
</dbReference>
<dbReference type="OMA" id="FHEHCFV"/>
<evidence type="ECO:0000256" key="2">
    <source>
        <dbReference type="ARBA" id="ARBA00022833"/>
    </source>
</evidence>
<dbReference type="STRING" id="1257118.L8HJA3"/>
<dbReference type="FunFam" id="2.10.110.10:FF:000009">
    <property type="entry name" value="Paxillin isoform 1"/>
    <property type="match status" value="1"/>
</dbReference>
<dbReference type="PROSITE" id="PS00478">
    <property type="entry name" value="LIM_DOMAIN_1"/>
    <property type="match status" value="2"/>
</dbReference>